<sequence length="258" mass="29145">MIALKPIHPSFSSSKHAPYWARLSSSAARTSMLCLCKSNESDSQTPPPEGDRRSQELLAQIAMLQAQKVRLTDYLDERSAYLTQFGEEANAEFDKVGEEALKELDEASARIAANIESQMLEFEESAELNREEIQKSENNLVEFEGQIEKDKNEGMFFKNLGQKPPVVDKAKAREEAEKIKDVTKEKAGSKIRRTIYLFFIGLLTVGIVNSIASSSTDWKKVAFLGAIVVALFFQFIYEQKLSSETRTTEERSKEEENK</sequence>
<proteinExistence type="predicted"/>
<organism evidence="1 2">
    <name type="scientific">Bauhinia variegata</name>
    <name type="common">Purple orchid tree</name>
    <name type="synonym">Phanera variegata</name>
    <dbReference type="NCBI Taxonomy" id="167791"/>
    <lineage>
        <taxon>Eukaryota</taxon>
        <taxon>Viridiplantae</taxon>
        <taxon>Streptophyta</taxon>
        <taxon>Embryophyta</taxon>
        <taxon>Tracheophyta</taxon>
        <taxon>Spermatophyta</taxon>
        <taxon>Magnoliopsida</taxon>
        <taxon>eudicotyledons</taxon>
        <taxon>Gunneridae</taxon>
        <taxon>Pentapetalae</taxon>
        <taxon>rosids</taxon>
        <taxon>fabids</taxon>
        <taxon>Fabales</taxon>
        <taxon>Fabaceae</taxon>
        <taxon>Cercidoideae</taxon>
        <taxon>Cercideae</taxon>
        <taxon>Bauhiniinae</taxon>
        <taxon>Bauhinia</taxon>
    </lineage>
</organism>
<evidence type="ECO:0000313" key="1">
    <source>
        <dbReference type="EMBL" id="KAI4356017.1"/>
    </source>
</evidence>
<comment type="caution">
    <text evidence="1">The sequence shown here is derived from an EMBL/GenBank/DDBJ whole genome shotgun (WGS) entry which is preliminary data.</text>
</comment>
<reference evidence="1 2" key="1">
    <citation type="journal article" date="2022" name="DNA Res.">
        <title>Chromosomal-level genome assembly of the orchid tree Bauhinia variegata (Leguminosae; Cercidoideae) supports the allotetraploid origin hypothesis of Bauhinia.</title>
        <authorList>
            <person name="Zhong Y."/>
            <person name="Chen Y."/>
            <person name="Zheng D."/>
            <person name="Pang J."/>
            <person name="Liu Y."/>
            <person name="Luo S."/>
            <person name="Meng S."/>
            <person name="Qian L."/>
            <person name="Wei D."/>
            <person name="Dai S."/>
            <person name="Zhou R."/>
        </authorList>
    </citation>
    <scope>NUCLEOTIDE SEQUENCE [LARGE SCALE GENOMIC DNA]</scope>
    <source>
        <strain evidence="1">BV-YZ2020</strain>
    </source>
</reference>
<gene>
    <name evidence="1" type="ORF">L6164_000071</name>
</gene>
<evidence type="ECO:0000313" key="2">
    <source>
        <dbReference type="Proteomes" id="UP000828941"/>
    </source>
</evidence>
<dbReference type="EMBL" id="CM039426">
    <property type="protein sequence ID" value="KAI4356017.1"/>
    <property type="molecule type" value="Genomic_DNA"/>
</dbReference>
<accession>A0ACB9Q5E2</accession>
<keyword evidence="2" id="KW-1185">Reference proteome</keyword>
<dbReference type="Proteomes" id="UP000828941">
    <property type="component" value="Chromosome 1"/>
</dbReference>
<protein>
    <submittedName>
        <fullName evidence="1">Uncharacterized protein</fullName>
    </submittedName>
</protein>
<name>A0ACB9Q5E2_BAUVA</name>